<accession>A0ACC1NRS7</accession>
<dbReference type="Proteomes" id="UP001143910">
    <property type="component" value="Unassembled WGS sequence"/>
</dbReference>
<evidence type="ECO:0000313" key="1">
    <source>
        <dbReference type="EMBL" id="KAJ2981099.1"/>
    </source>
</evidence>
<keyword evidence="2" id="KW-1185">Reference proteome</keyword>
<dbReference type="EMBL" id="JANJQO010000152">
    <property type="protein sequence ID" value="KAJ2981099.1"/>
    <property type="molecule type" value="Genomic_DNA"/>
</dbReference>
<proteinExistence type="predicted"/>
<comment type="caution">
    <text evidence="1">The sequence shown here is derived from an EMBL/GenBank/DDBJ whole genome shotgun (WGS) entry which is preliminary data.</text>
</comment>
<sequence length="567" mass="61555">MAGGVKKPVNIFNLKNLGEPKGIFNWRLWFAVVSFGLLGAARGIDEGLISGAFNSHDFQNTIHYSTYTTVQKANIKANVSAMVQIGSVAGALMAFVVCDRIGRIQATRFLCMLWILGIVIFMVGGVKGNLGAIYAGRFIAGLGVGQTPVVGPIYIAEVAPASIRGLCTCFFTGAVYIGIVLAYFTNYGASIHISPNSHNQWLVPTSLHIMMAGIIMILMFFQYESPRFLVKQGRPDKAVESLAYIRNMPTDSDYVVGEISLVQAALDHELEATRGVGFLGMVKEMFLDKSNLYRLYLATMVQLLSQWSGAGSITLYAVDLFKLLGITGTQEGLLVTAVFGIIKLVAALACALFLVDVIGRKLSLLLGISLQAISMIYVAAFLTSVPQLGVVKNFIVPKSDLSASRGAIAMIYISGCGWALGWNSMQYLLTAELFPLRIRALATSWAMTLHFANQYGNSRALPNMLLPVADGGISPKGTFWCFAAVTVLGGLWVLISVPETSGRSLESMDRLFDLPWYRIGLYGNKDAELQDAAYSEKEQAAHEMHGMGQHVEESGQHVEEKPRTIGV</sequence>
<evidence type="ECO:0000313" key="2">
    <source>
        <dbReference type="Proteomes" id="UP001143910"/>
    </source>
</evidence>
<organism evidence="1 2">
    <name type="scientific">Zarea fungicola</name>
    <dbReference type="NCBI Taxonomy" id="93591"/>
    <lineage>
        <taxon>Eukaryota</taxon>
        <taxon>Fungi</taxon>
        <taxon>Dikarya</taxon>
        <taxon>Ascomycota</taxon>
        <taxon>Pezizomycotina</taxon>
        <taxon>Sordariomycetes</taxon>
        <taxon>Hypocreomycetidae</taxon>
        <taxon>Hypocreales</taxon>
        <taxon>Cordycipitaceae</taxon>
        <taxon>Zarea</taxon>
    </lineage>
</organism>
<name>A0ACC1NRS7_9HYPO</name>
<protein>
    <submittedName>
        <fullName evidence="1">Uncharacterized protein</fullName>
    </submittedName>
</protein>
<gene>
    <name evidence="1" type="ORF">NQ176_g2226</name>
</gene>
<reference evidence="1" key="1">
    <citation type="submission" date="2022-08" db="EMBL/GenBank/DDBJ databases">
        <title>Genome Sequence of Lecanicillium fungicola.</title>
        <authorList>
            <person name="Buettner E."/>
        </authorList>
    </citation>
    <scope>NUCLEOTIDE SEQUENCE</scope>
    <source>
        <strain evidence="1">Babe33</strain>
    </source>
</reference>